<keyword evidence="2" id="KW-1003">Cell membrane</keyword>
<feature type="transmembrane region" description="Helical" evidence="6">
    <location>
        <begin position="357"/>
        <end position="384"/>
    </location>
</feature>
<feature type="transmembrane region" description="Helical" evidence="6">
    <location>
        <begin position="180"/>
        <end position="199"/>
    </location>
</feature>
<dbReference type="Pfam" id="PF03176">
    <property type="entry name" value="MMPL"/>
    <property type="match status" value="2"/>
</dbReference>
<evidence type="ECO:0000256" key="3">
    <source>
        <dbReference type="ARBA" id="ARBA00022692"/>
    </source>
</evidence>
<feature type="transmembrane region" description="Helical" evidence="6">
    <location>
        <begin position="664"/>
        <end position="683"/>
    </location>
</feature>
<evidence type="ECO:0000256" key="2">
    <source>
        <dbReference type="ARBA" id="ARBA00022475"/>
    </source>
</evidence>
<dbReference type="PROSITE" id="PS50156">
    <property type="entry name" value="SSD"/>
    <property type="match status" value="1"/>
</dbReference>
<dbReference type="OrthoDB" id="7051771at2"/>
<evidence type="ECO:0000313" key="8">
    <source>
        <dbReference type="EMBL" id="TCZ76140.1"/>
    </source>
</evidence>
<feature type="transmembrane region" description="Helical" evidence="6">
    <location>
        <begin position="280"/>
        <end position="301"/>
    </location>
</feature>
<comment type="caution">
    <text evidence="8">The sequence shown here is derived from an EMBL/GenBank/DDBJ whole genome shotgun (WGS) entry which is preliminary data.</text>
</comment>
<feature type="transmembrane region" description="Helical" evidence="6">
    <location>
        <begin position="206"/>
        <end position="227"/>
    </location>
</feature>
<sequence length="741" mass="81891">MREVSKKGAFWHWGNWMYKLRFIVLVFWVLLLAGSAIFAAKAPGLLKDNGFTPVGSESDNGIKLIQDHLQTSASVMNLVYESDQLDLTESKNQQVILDSLQELAKLPYVEHVEISKATRNPDARSGVESVDVMMNLHTDAALQHYPEIRSKITAPEGMQVYLTGGTAALYDMQEASKNDIVKAEMIGLPLALIVLLLVFGTIVGALLPLVVGLMSVTTTLGIVYFIAQNHSLSNFLPNLVTMLGLAVGIDYALFLTSRFREELRRQSTVREAVAMTCQTAGHSIFFSGIAVLIGLLGMLFIDLNFFQSLSVGGIIVVTISVIVGNTLLLALFAILGHKINSLRVIPSFLRRKKPSQFWNRVATVVMKRPIIFIVVIAGVLIYAMTPITQIKYNLPSTEVLPPSYDSRYGSDVMKQTYDMREVNGLRVAVQAQGNYWEEQTIAAVSKYMDDLKQTTDVRSVQSYLTAFEGRSPAEISAMLSQQPVRDKLEAEKLVKDKFILVAVTPESNPDDAATDTLVKKLRMINPDQLETTVTGSPVYRLDVIDRIQDKLVNVLLFVFGVTFVVLLFAFRSVLLPLKAVLMNVLSLGASLGIVVAVFQFGHLADLFQITSIGYVSAMLPVIIFCVVFGISMDYEVFLISRIQEEYESSWNNEQSTAEGLKKTGSLITSAAFILIVVVGSFIFTDIEIMKAMGLGLGLAVLIDATVVRVLLVPALMKLLGKANWWAPRWMRPSRQPDKAVK</sequence>
<feature type="transmembrane region" description="Helical" evidence="6">
    <location>
        <begin position="612"/>
        <end position="632"/>
    </location>
</feature>
<feature type="transmembrane region" description="Helical" evidence="6">
    <location>
        <begin position="689"/>
        <end position="711"/>
    </location>
</feature>
<reference evidence="8 9" key="1">
    <citation type="submission" date="2019-03" db="EMBL/GenBank/DDBJ databases">
        <authorList>
            <person name="Kim M.K.M."/>
        </authorList>
    </citation>
    <scope>NUCLEOTIDE SEQUENCE [LARGE SCALE GENOMIC DNA]</scope>
    <source>
        <strain evidence="8 9">18JY21-1</strain>
    </source>
</reference>
<protein>
    <submittedName>
        <fullName evidence="8">MMPL family transporter</fullName>
    </submittedName>
</protein>
<dbReference type="PANTHER" id="PTHR33406">
    <property type="entry name" value="MEMBRANE PROTEIN MJ1562-RELATED"/>
    <property type="match status" value="1"/>
</dbReference>
<keyword evidence="5 6" id="KW-0472">Membrane</keyword>
<evidence type="ECO:0000256" key="5">
    <source>
        <dbReference type="ARBA" id="ARBA00023136"/>
    </source>
</evidence>
<keyword evidence="3 6" id="KW-0812">Transmembrane</keyword>
<dbReference type="Gene3D" id="1.20.1640.10">
    <property type="entry name" value="Multidrug efflux transporter AcrB transmembrane domain"/>
    <property type="match status" value="2"/>
</dbReference>
<dbReference type="RefSeq" id="WP_132418866.1">
    <property type="nucleotide sequence ID" value="NZ_SKFG01000014.1"/>
</dbReference>
<keyword evidence="9" id="KW-1185">Reference proteome</keyword>
<organism evidence="8 9">
    <name type="scientific">Paenibacillus albiflavus</name>
    <dbReference type="NCBI Taxonomy" id="2545760"/>
    <lineage>
        <taxon>Bacteria</taxon>
        <taxon>Bacillati</taxon>
        <taxon>Bacillota</taxon>
        <taxon>Bacilli</taxon>
        <taxon>Bacillales</taxon>
        <taxon>Paenibacillaceae</taxon>
        <taxon>Paenibacillus</taxon>
    </lineage>
</organism>
<dbReference type="EMBL" id="SKFG01000014">
    <property type="protein sequence ID" value="TCZ76140.1"/>
    <property type="molecule type" value="Genomic_DNA"/>
</dbReference>
<dbReference type="InterPro" id="IPR050545">
    <property type="entry name" value="Mycobact_MmpL"/>
</dbReference>
<dbReference type="InterPro" id="IPR000731">
    <property type="entry name" value="SSD"/>
</dbReference>
<evidence type="ECO:0000256" key="1">
    <source>
        <dbReference type="ARBA" id="ARBA00004651"/>
    </source>
</evidence>
<dbReference type="GO" id="GO:0005886">
    <property type="term" value="C:plasma membrane"/>
    <property type="evidence" value="ECO:0007669"/>
    <property type="project" value="UniProtKB-SubCell"/>
</dbReference>
<dbReference type="PANTHER" id="PTHR33406:SF13">
    <property type="entry name" value="MEMBRANE PROTEIN YDFJ"/>
    <property type="match status" value="1"/>
</dbReference>
<feature type="domain" description="SSD" evidence="7">
    <location>
        <begin position="205"/>
        <end position="334"/>
    </location>
</feature>
<feature type="transmembrane region" description="Helical" evidence="6">
    <location>
        <begin position="579"/>
        <end position="600"/>
    </location>
</feature>
<evidence type="ECO:0000256" key="4">
    <source>
        <dbReference type="ARBA" id="ARBA00022989"/>
    </source>
</evidence>
<dbReference type="AlphaFoldDB" id="A0A4R4EB35"/>
<dbReference type="InterPro" id="IPR004869">
    <property type="entry name" value="MMPL_dom"/>
</dbReference>
<feature type="transmembrane region" description="Helical" evidence="6">
    <location>
        <begin position="313"/>
        <end position="336"/>
    </location>
</feature>
<dbReference type="Proteomes" id="UP000295418">
    <property type="component" value="Unassembled WGS sequence"/>
</dbReference>
<feature type="transmembrane region" description="Helical" evidence="6">
    <location>
        <begin position="551"/>
        <end position="570"/>
    </location>
</feature>
<evidence type="ECO:0000313" key="9">
    <source>
        <dbReference type="Proteomes" id="UP000295418"/>
    </source>
</evidence>
<keyword evidence="4 6" id="KW-1133">Transmembrane helix</keyword>
<comment type="subcellular location">
    <subcellularLocation>
        <location evidence="1">Cell membrane</location>
        <topology evidence="1">Multi-pass membrane protein</topology>
    </subcellularLocation>
</comment>
<feature type="transmembrane region" description="Helical" evidence="6">
    <location>
        <begin position="239"/>
        <end position="259"/>
    </location>
</feature>
<evidence type="ECO:0000259" key="7">
    <source>
        <dbReference type="PROSITE" id="PS50156"/>
    </source>
</evidence>
<dbReference type="SUPFAM" id="SSF82866">
    <property type="entry name" value="Multidrug efflux transporter AcrB transmembrane domain"/>
    <property type="match status" value="2"/>
</dbReference>
<accession>A0A4R4EB35</accession>
<gene>
    <name evidence="8" type="ORF">E0485_14965</name>
</gene>
<evidence type="ECO:0000256" key="6">
    <source>
        <dbReference type="SAM" id="Phobius"/>
    </source>
</evidence>
<proteinExistence type="predicted"/>
<name>A0A4R4EB35_9BACL</name>